<evidence type="ECO:0000256" key="8">
    <source>
        <dbReference type="ARBA" id="ARBA00022763"/>
    </source>
</evidence>
<dbReference type="GO" id="GO:0046872">
    <property type="term" value="F:metal ion binding"/>
    <property type="evidence" value="ECO:0007669"/>
    <property type="project" value="UniProtKB-UniRule"/>
</dbReference>
<dbReference type="CDD" id="cd00056">
    <property type="entry name" value="ENDO3c"/>
    <property type="match status" value="1"/>
</dbReference>
<evidence type="ECO:0000256" key="6">
    <source>
        <dbReference type="ARBA" id="ARBA00022485"/>
    </source>
</evidence>
<dbReference type="GO" id="GO:0000701">
    <property type="term" value="F:purine-specific mismatch base pair DNA N-glycosylase activity"/>
    <property type="evidence" value="ECO:0007669"/>
    <property type="project" value="UniProtKB-EC"/>
</dbReference>
<feature type="domain" description="HhH-GPD" evidence="15">
    <location>
        <begin position="35"/>
        <end position="184"/>
    </location>
</feature>
<evidence type="ECO:0000256" key="10">
    <source>
        <dbReference type="ARBA" id="ARBA00023004"/>
    </source>
</evidence>
<dbReference type="SUPFAM" id="SSF48150">
    <property type="entry name" value="DNA-glycosylase"/>
    <property type="match status" value="1"/>
</dbReference>
<evidence type="ECO:0000313" key="17">
    <source>
        <dbReference type="Proteomes" id="UP000321612"/>
    </source>
</evidence>
<comment type="cofactor">
    <cofactor evidence="14">
        <name>[4Fe-4S] cluster</name>
        <dbReference type="ChEBI" id="CHEBI:49883"/>
    </cofactor>
    <text evidence="14">Binds 1 [4Fe-4S] cluster.</text>
</comment>
<gene>
    <name evidence="16" type="primary">mutY</name>
    <name evidence="16" type="ORF">ETF27_03305</name>
</gene>
<keyword evidence="12" id="KW-0234">DNA repair</keyword>
<keyword evidence="17" id="KW-1185">Reference proteome</keyword>
<evidence type="ECO:0000256" key="5">
    <source>
        <dbReference type="ARBA" id="ARBA00022023"/>
    </source>
</evidence>
<dbReference type="SMART" id="SM00478">
    <property type="entry name" value="ENDO3c"/>
    <property type="match status" value="1"/>
</dbReference>
<name>A0A5C8GKZ9_9BACT</name>
<dbReference type="GO" id="GO:0006284">
    <property type="term" value="P:base-excision repair"/>
    <property type="evidence" value="ECO:0007669"/>
    <property type="project" value="UniProtKB-UniRule"/>
</dbReference>
<dbReference type="NCBIfam" id="TIGR01084">
    <property type="entry name" value="mutY"/>
    <property type="match status" value="1"/>
</dbReference>
<dbReference type="InterPro" id="IPR044298">
    <property type="entry name" value="MIG/MutY"/>
</dbReference>
<reference evidence="17" key="1">
    <citation type="submission" date="2019-05" db="EMBL/GenBank/DDBJ databases">
        <title>Prevotella brunnea sp. nov., isolated from a wound of a patient.</title>
        <authorList>
            <person name="Buhl M."/>
        </authorList>
    </citation>
    <scope>NUCLEOTIDE SEQUENCE [LARGE SCALE GENOMIC DNA]</scope>
    <source>
        <strain evidence="17">A2672</strain>
    </source>
</reference>
<dbReference type="Pfam" id="PF00730">
    <property type="entry name" value="HhH-GPD"/>
    <property type="match status" value="1"/>
</dbReference>
<dbReference type="EC" id="3.2.2.31" evidence="4 14"/>
<comment type="function">
    <text evidence="2">Adenine glycosylase active on G-A mispairs. MutY also corrects error-prone DNA synthesis past GO lesions which are due to the oxidatively damaged form of guanine: 7,8-dihydro-8-oxoguanine (8-oxo-dGTP).</text>
</comment>
<evidence type="ECO:0000256" key="4">
    <source>
        <dbReference type="ARBA" id="ARBA00012045"/>
    </source>
</evidence>
<comment type="caution">
    <text evidence="16">The sequence shown here is derived from an EMBL/GenBank/DDBJ whole genome shotgun (WGS) entry which is preliminary data.</text>
</comment>
<dbReference type="SUPFAM" id="SSF55811">
    <property type="entry name" value="Nudix"/>
    <property type="match status" value="1"/>
</dbReference>
<dbReference type="GO" id="GO:0032357">
    <property type="term" value="F:oxidized purine DNA binding"/>
    <property type="evidence" value="ECO:0007669"/>
    <property type="project" value="TreeGrafter"/>
</dbReference>
<keyword evidence="11" id="KW-0411">Iron-sulfur</keyword>
<keyword evidence="10 14" id="KW-0408">Iron</keyword>
<evidence type="ECO:0000256" key="1">
    <source>
        <dbReference type="ARBA" id="ARBA00000843"/>
    </source>
</evidence>
<protein>
    <recommendedName>
        <fullName evidence="5 14">Adenine DNA glycosylase</fullName>
        <ecNumber evidence="4 14">3.2.2.31</ecNumber>
    </recommendedName>
</protein>
<evidence type="ECO:0000256" key="14">
    <source>
        <dbReference type="RuleBase" id="RU365096"/>
    </source>
</evidence>
<dbReference type="GO" id="GO:0034039">
    <property type="term" value="F:8-oxo-7,8-dihydroguanine DNA N-glycosylase activity"/>
    <property type="evidence" value="ECO:0007669"/>
    <property type="project" value="TreeGrafter"/>
</dbReference>
<evidence type="ECO:0000313" key="16">
    <source>
        <dbReference type="EMBL" id="TXJ62712.1"/>
    </source>
</evidence>
<dbReference type="Pfam" id="PF14815">
    <property type="entry name" value="NUDIX_4"/>
    <property type="match status" value="1"/>
</dbReference>
<dbReference type="GO" id="GO:0035485">
    <property type="term" value="F:adenine/guanine mispair binding"/>
    <property type="evidence" value="ECO:0007669"/>
    <property type="project" value="TreeGrafter"/>
</dbReference>
<dbReference type="AlphaFoldDB" id="A0A5C8GKZ9"/>
<comment type="similarity">
    <text evidence="3 14">Belongs to the Nth/MutY family.</text>
</comment>
<dbReference type="RefSeq" id="WP_147785501.1">
    <property type="nucleotide sequence ID" value="NZ_SDIK01000021.1"/>
</dbReference>
<dbReference type="FunFam" id="1.10.340.30:FF:000002">
    <property type="entry name" value="Adenine DNA glycosylase"/>
    <property type="match status" value="1"/>
</dbReference>
<comment type="catalytic activity">
    <reaction evidence="1 14">
        <text>Hydrolyzes free adenine bases from 7,8-dihydro-8-oxoguanine:adenine mismatched double-stranded DNA, leaving an apurinic site.</text>
        <dbReference type="EC" id="3.2.2.31"/>
    </reaction>
</comment>
<dbReference type="InterPro" id="IPR029119">
    <property type="entry name" value="MutY_C"/>
</dbReference>
<dbReference type="InterPro" id="IPR003265">
    <property type="entry name" value="HhH-GPD_domain"/>
</dbReference>
<keyword evidence="8 14" id="KW-0227">DNA damage</keyword>
<dbReference type="InterPro" id="IPR005760">
    <property type="entry name" value="A/G_AdeGlyc_MutY"/>
</dbReference>
<organism evidence="16 17">
    <name type="scientific">Prevotella brunnea</name>
    <dbReference type="NCBI Taxonomy" id="2508867"/>
    <lineage>
        <taxon>Bacteria</taxon>
        <taxon>Pseudomonadati</taxon>
        <taxon>Bacteroidota</taxon>
        <taxon>Bacteroidia</taxon>
        <taxon>Bacteroidales</taxon>
        <taxon>Prevotellaceae</taxon>
        <taxon>Prevotella</taxon>
    </lineage>
</organism>
<evidence type="ECO:0000259" key="15">
    <source>
        <dbReference type="SMART" id="SM00478"/>
    </source>
</evidence>
<keyword evidence="6" id="KW-0004">4Fe-4S</keyword>
<dbReference type="Gene3D" id="1.10.340.30">
    <property type="entry name" value="Hypothetical protein, domain 2"/>
    <property type="match status" value="1"/>
</dbReference>
<evidence type="ECO:0000256" key="7">
    <source>
        <dbReference type="ARBA" id="ARBA00022723"/>
    </source>
</evidence>
<dbReference type="GO" id="GO:0051539">
    <property type="term" value="F:4 iron, 4 sulfur cluster binding"/>
    <property type="evidence" value="ECO:0007669"/>
    <property type="project" value="UniProtKB-UniRule"/>
</dbReference>
<evidence type="ECO:0000256" key="12">
    <source>
        <dbReference type="ARBA" id="ARBA00023204"/>
    </source>
</evidence>
<dbReference type="EMBL" id="SDIK01000021">
    <property type="protein sequence ID" value="TXJ62712.1"/>
    <property type="molecule type" value="Genomic_DNA"/>
</dbReference>
<keyword evidence="9" id="KW-0378">Hydrolase</keyword>
<dbReference type="InterPro" id="IPR011257">
    <property type="entry name" value="DNA_glycosylase"/>
</dbReference>
<accession>A0A5C8GKZ9</accession>
<dbReference type="Pfam" id="PF00633">
    <property type="entry name" value="HHH"/>
    <property type="match status" value="1"/>
</dbReference>
<dbReference type="CDD" id="cd03431">
    <property type="entry name" value="NUDIX_DNA_Glycosylase_C-MutY"/>
    <property type="match status" value="1"/>
</dbReference>
<dbReference type="Proteomes" id="UP000321612">
    <property type="component" value="Unassembled WGS sequence"/>
</dbReference>
<dbReference type="Gene3D" id="1.10.1670.10">
    <property type="entry name" value="Helix-hairpin-Helix base-excision DNA repair enzymes (C-terminal)"/>
    <property type="match status" value="1"/>
</dbReference>
<keyword evidence="7" id="KW-0479">Metal-binding</keyword>
<dbReference type="PANTHER" id="PTHR42944:SF1">
    <property type="entry name" value="ADENINE DNA GLYCOSYLASE"/>
    <property type="match status" value="1"/>
</dbReference>
<dbReference type="InterPro" id="IPR015797">
    <property type="entry name" value="NUDIX_hydrolase-like_dom_sf"/>
</dbReference>
<dbReference type="PANTHER" id="PTHR42944">
    <property type="entry name" value="ADENINE DNA GLYCOSYLASE"/>
    <property type="match status" value="1"/>
</dbReference>
<proteinExistence type="inferred from homology"/>
<evidence type="ECO:0000256" key="13">
    <source>
        <dbReference type="ARBA" id="ARBA00023295"/>
    </source>
</evidence>
<dbReference type="GO" id="GO:0006298">
    <property type="term" value="P:mismatch repair"/>
    <property type="evidence" value="ECO:0007669"/>
    <property type="project" value="TreeGrafter"/>
</dbReference>
<evidence type="ECO:0000256" key="9">
    <source>
        <dbReference type="ARBA" id="ARBA00022801"/>
    </source>
</evidence>
<keyword evidence="13 14" id="KW-0326">Glycosidase</keyword>
<evidence type="ECO:0000256" key="3">
    <source>
        <dbReference type="ARBA" id="ARBA00008343"/>
    </source>
</evidence>
<dbReference type="OrthoDB" id="9802365at2"/>
<dbReference type="InterPro" id="IPR023170">
    <property type="entry name" value="HhH_base_excis_C"/>
</dbReference>
<sequence>MNFTQAVLDWFAINGRDLPWRKSSDPYTIWLSEVILQQTRIVQGQAYWERFIARWKTVDELANATEDEVLREWQGLGYYSRARNLYKAAKQVVTMGSFPKTFEELKRLKGVGDYTAAAIASFAFNEPVAVVDGNVFRVLSRYFGIETPIDSAQGKKDFKVMAQECLARDCPAEYNQAIMDFGALQCTPVSPDCNVCPLVETCYAHAHHAIDKFPVKSKKIVQRERKLVYVYIRYNDSTVIHRRGAGDIWQGLWEFPTSEALDFPFSELRLIKRGIKHPLTHQIIFADFYLWEPFCRPNLPSGYKWVKEDELGNYAFPKLLQLLANSL</sequence>
<dbReference type="InterPro" id="IPR000445">
    <property type="entry name" value="HhH_motif"/>
</dbReference>
<dbReference type="Gene3D" id="3.90.79.10">
    <property type="entry name" value="Nucleoside Triphosphate Pyrophosphohydrolase"/>
    <property type="match status" value="1"/>
</dbReference>
<evidence type="ECO:0000256" key="11">
    <source>
        <dbReference type="ARBA" id="ARBA00023014"/>
    </source>
</evidence>
<evidence type="ECO:0000256" key="2">
    <source>
        <dbReference type="ARBA" id="ARBA00002933"/>
    </source>
</evidence>